<evidence type="ECO:0000259" key="1">
    <source>
        <dbReference type="Pfam" id="PF00535"/>
    </source>
</evidence>
<protein>
    <submittedName>
        <fullName evidence="2">Glycosyl transferase family 2</fullName>
    </submittedName>
</protein>
<evidence type="ECO:0000313" key="2">
    <source>
        <dbReference type="EMBL" id="CAD6493498.1"/>
    </source>
</evidence>
<dbReference type="Gene3D" id="3.90.550.10">
    <property type="entry name" value="Spore Coat Polysaccharide Biosynthesis Protein SpsA, Chain A"/>
    <property type="match status" value="1"/>
</dbReference>
<dbReference type="AlphaFoldDB" id="A0A811TCN0"/>
<sequence>MEWTLHMVSENDPDYKQQNRRIACVIVAYNNVSNIGKLLEVLLNQSEPIEEIILVDNASSDGTAQMVKQTFPQVTLFANSSNTGVGGGVTLREWNTRIKKGITGYGY</sequence>
<keyword evidence="2" id="KW-0808">Transferase</keyword>
<proteinExistence type="predicted"/>
<dbReference type="Pfam" id="PF00535">
    <property type="entry name" value="Glycos_transf_2"/>
    <property type="match status" value="1"/>
</dbReference>
<organism evidence="2 3">
    <name type="scientific">Candidatus Argoarchaeum ethanivorans</name>
    <dbReference type="NCBI Taxonomy" id="2608793"/>
    <lineage>
        <taxon>Archaea</taxon>
        <taxon>Methanobacteriati</taxon>
        <taxon>Methanobacteriota</taxon>
        <taxon>Stenosarchaea group</taxon>
        <taxon>Methanomicrobia</taxon>
        <taxon>Methanosarcinales</taxon>
        <taxon>Methanosarcinales incertae sedis</taxon>
        <taxon>GOM Arc I cluster</taxon>
        <taxon>Candidatus Argoarchaeum</taxon>
    </lineage>
</organism>
<feature type="domain" description="Glycosyltransferase 2-like" evidence="1">
    <location>
        <begin position="25"/>
        <end position="89"/>
    </location>
</feature>
<gene>
    <name evidence="2" type="ORF">EMLJLAPB_00531</name>
</gene>
<comment type="caution">
    <text evidence="2">The sequence shown here is derived from an EMBL/GenBank/DDBJ whole genome shotgun (WGS) entry which is preliminary data.</text>
</comment>
<dbReference type="SUPFAM" id="SSF53448">
    <property type="entry name" value="Nucleotide-diphospho-sugar transferases"/>
    <property type="match status" value="1"/>
</dbReference>
<evidence type="ECO:0000313" key="3">
    <source>
        <dbReference type="Proteomes" id="UP000634805"/>
    </source>
</evidence>
<name>A0A811TCN0_9EURY</name>
<dbReference type="EMBL" id="CAJHIS010000012">
    <property type="protein sequence ID" value="CAD6493498.1"/>
    <property type="molecule type" value="Genomic_DNA"/>
</dbReference>
<accession>A0A811TCN0</accession>
<reference evidence="2" key="1">
    <citation type="submission" date="2020-10" db="EMBL/GenBank/DDBJ databases">
        <authorList>
            <person name="Hahn C.J."/>
            <person name="Laso-Perez R."/>
            <person name="Vulcano F."/>
            <person name="Vaziourakis K.-M."/>
            <person name="Stokke R."/>
            <person name="Steen I.H."/>
            <person name="Teske A."/>
            <person name="Boetius A."/>
            <person name="Liebeke M."/>
            <person name="Amann R."/>
            <person name="Knittel K."/>
        </authorList>
    </citation>
    <scope>NUCLEOTIDE SEQUENCE</scope>
    <source>
        <strain evidence="2">Gfbio:e3339647-f889-4370-9287-4fb5cb688e4c:AG392D22_GoMArc1</strain>
    </source>
</reference>
<dbReference type="InterPro" id="IPR001173">
    <property type="entry name" value="Glyco_trans_2-like"/>
</dbReference>
<dbReference type="Proteomes" id="UP000634805">
    <property type="component" value="Unassembled WGS sequence"/>
</dbReference>
<dbReference type="GO" id="GO:0016740">
    <property type="term" value="F:transferase activity"/>
    <property type="evidence" value="ECO:0007669"/>
    <property type="project" value="UniProtKB-KW"/>
</dbReference>
<dbReference type="InterPro" id="IPR029044">
    <property type="entry name" value="Nucleotide-diphossugar_trans"/>
</dbReference>